<keyword evidence="3" id="KW-0964">Secreted</keyword>
<evidence type="ECO:0000256" key="6">
    <source>
        <dbReference type="SAM" id="SignalP"/>
    </source>
</evidence>
<dbReference type="Proteomes" id="UP000799302">
    <property type="component" value="Unassembled WGS sequence"/>
</dbReference>
<name>A0A6A6UML4_9PEZI</name>
<comment type="subcellular location">
    <subcellularLocation>
        <location evidence="1">Secreted</location>
    </subcellularLocation>
</comment>
<dbReference type="PANTHER" id="PTHR13234:SF8">
    <property type="entry name" value="GAMMA-INTERFERON-INDUCIBLE LYSOSOMAL THIOL REDUCTASE"/>
    <property type="match status" value="1"/>
</dbReference>
<reference evidence="7" key="1">
    <citation type="journal article" date="2020" name="Stud. Mycol.">
        <title>101 Dothideomycetes genomes: a test case for predicting lifestyles and emergence of pathogens.</title>
        <authorList>
            <person name="Haridas S."/>
            <person name="Albert R."/>
            <person name="Binder M."/>
            <person name="Bloem J."/>
            <person name="Labutti K."/>
            <person name="Salamov A."/>
            <person name="Andreopoulos B."/>
            <person name="Baker S."/>
            <person name="Barry K."/>
            <person name="Bills G."/>
            <person name="Bluhm B."/>
            <person name="Cannon C."/>
            <person name="Castanera R."/>
            <person name="Culley D."/>
            <person name="Daum C."/>
            <person name="Ezra D."/>
            <person name="Gonzalez J."/>
            <person name="Henrissat B."/>
            <person name="Kuo A."/>
            <person name="Liang C."/>
            <person name="Lipzen A."/>
            <person name="Lutzoni F."/>
            <person name="Magnuson J."/>
            <person name="Mondo S."/>
            <person name="Nolan M."/>
            <person name="Ohm R."/>
            <person name="Pangilinan J."/>
            <person name="Park H.-J."/>
            <person name="Ramirez L."/>
            <person name="Alfaro M."/>
            <person name="Sun H."/>
            <person name="Tritt A."/>
            <person name="Yoshinaga Y."/>
            <person name="Zwiers L.-H."/>
            <person name="Turgeon B."/>
            <person name="Goodwin S."/>
            <person name="Spatafora J."/>
            <person name="Crous P."/>
            <person name="Grigoriev I."/>
        </authorList>
    </citation>
    <scope>NUCLEOTIDE SEQUENCE</scope>
    <source>
        <strain evidence="7">CBS 115976</strain>
    </source>
</reference>
<dbReference type="GO" id="GO:0005576">
    <property type="term" value="C:extracellular region"/>
    <property type="evidence" value="ECO:0007669"/>
    <property type="project" value="UniProtKB-SubCell"/>
</dbReference>
<comment type="similarity">
    <text evidence="2">Belongs to the GILT family.</text>
</comment>
<dbReference type="EMBL" id="MU004232">
    <property type="protein sequence ID" value="KAF2672318.1"/>
    <property type="molecule type" value="Genomic_DNA"/>
</dbReference>
<organism evidence="7 8">
    <name type="scientific">Microthyrium microscopicum</name>
    <dbReference type="NCBI Taxonomy" id="703497"/>
    <lineage>
        <taxon>Eukaryota</taxon>
        <taxon>Fungi</taxon>
        <taxon>Dikarya</taxon>
        <taxon>Ascomycota</taxon>
        <taxon>Pezizomycotina</taxon>
        <taxon>Dothideomycetes</taxon>
        <taxon>Dothideomycetes incertae sedis</taxon>
        <taxon>Microthyriales</taxon>
        <taxon>Microthyriaceae</taxon>
        <taxon>Microthyrium</taxon>
    </lineage>
</organism>
<keyword evidence="4 6" id="KW-0732">Signal</keyword>
<proteinExistence type="inferred from homology"/>
<evidence type="ECO:0000256" key="3">
    <source>
        <dbReference type="ARBA" id="ARBA00022525"/>
    </source>
</evidence>
<dbReference type="Pfam" id="PF03227">
    <property type="entry name" value="GILT"/>
    <property type="match status" value="1"/>
</dbReference>
<protein>
    <recommendedName>
        <fullName evidence="9">Gamma interferon inducible lysosomal thiol reductase</fullName>
    </recommendedName>
</protein>
<feature type="chain" id="PRO_5025688118" description="Gamma interferon inducible lysosomal thiol reductase" evidence="6">
    <location>
        <begin position="19"/>
        <end position="250"/>
    </location>
</feature>
<evidence type="ECO:0008006" key="9">
    <source>
        <dbReference type="Google" id="ProtNLM"/>
    </source>
</evidence>
<dbReference type="OrthoDB" id="958254at2759"/>
<dbReference type="AlphaFoldDB" id="A0A6A6UML4"/>
<evidence type="ECO:0000256" key="1">
    <source>
        <dbReference type="ARBA" id="ARBA00004613"/>
    </source>
</evidence>
<evidence type="ECO:0000256" key="5">
    <source>
        <dbReference type="ARBA" id="ARBA00023180"/>
    </source>
</evidence>
<evidence type="ECO:0000256" key="4">
    <source>
        <dbReference type="ARBA" id="ARBA00022729"/>
    </source>
</evidence>
<sequence>MLGISLIVLIWHVQTLLARHIPASNADTYLDSTHQTPIQAPDLPKKQDTLPEPGFFTLSAPVQLEAHIMSKCPDARDCILDQVVPAMSQLDPKIVNFTLSYIGKVSEGDDGVECMHGPNECLGNILQLCAAKLYPDPKQYLGFTYCTMKQYDLIPQRSLIQECAAEYGIAFSRLNDCASKDDGGYGMRLLRDSVERTRKAGVTKSCTVRVNETIWCVRDGGEWKECDGGADPKALVDHIQDLYNTKNGVK</sequence>
<gene>
    <name evidence="7" type="ORF">BT63DRAFT_369913</name>
</gene>
<evidence type="ECO:0000313" key="7">
    <source>
        <dbReference type="EMBL" id="KAF2672318.1"/>
    </source>
</evidence>
<keyword evidence="5" id="KW-0325">Glycoprotein</keyword>
<evidence type="ECO:0000256" key="2">
    <source>
        <dbReference type="ARBA" id="ARBA00005679"/>
    </source>
</evidence>
<dbReference type="GO" id="GO:0016671">
    <property type="term" value="F:oxidoreductase activity, acting on a sulfur group of donors, disulfide as acceptor"/>
    <property type="evidence" value="ECO:0007669"/>
    <property type="project" value="InterPro"/>
</dbReference>
<keyword evidence="8" id="KW-1185">Reference proteome</keyword>
<dbReference type="InterPro" id="IPR004911">
    <property type="entry name" value="Interferon-induced_GILT"/>
</dbReference>
<accession>A0A6A6UML4</accession>
<dbReference type="PANTHER" id="PTHR13234">
    <property type="entry name" value="GAMMA-INTERFERON INDUCIBLE LYSOSOMAL THIOL REDUCTASE GILT"/>
    <property type="match status" value="1"/>
</dbReference>
<feature type="signal peptide" evidence="6">
    <location>
        <begin position="1"/>
        <end position="18"/>
    </location>
</feature>
<evidence type="ECO:0000313" key="8">
    <source>
        <dbReference type="Proteomes" id="UP000799302"/>
    </source>
</evidence>